<evidence type="ECO:0000313" key="2">
    <source>
        <dbReference type="EMBL" id="KAJ0222367.1"/>
    </source>
</evidence>
<feature type="domain" description="HAT C-terminal dimerisation" evidence="1">
    <location>
        <begin position="97"/>
        <end position="156"/>
    </location>
</feature>
<dbReference type="EMBL" id="NBSK02000002">
    <property type="protein sequence ID" value="KAJ0222367.1"/>
    <property type="molecule type" value="Genomic_DNA"/>
</dbReference>
<proteinExistence type="predicted"/>
<dbReference type="Proteomes" id="UP000235145">
    <property type="component" value="Unassembled WGS sequence"/>
</dbReference>
<accession>A0A9R1W977</accession>
<evidence type="ECO:0000259" key="1">
    <source>
        <dbReference type="Pfam" id="PF05699"/>
    </source>
</evidence>
<dbReference type="PANTHER" id="PTHR11697:SF230">
    <property type="entry name" value="ZINC FINGER, MYM DOMAIN CONTAINING 1"/>
    <property type="match status" value="1"/>
</dbReference>
<comment type="caution">
    <text evidence="2">The sequence shown here is derived from an EMBL/GenBank/DDBJ whole genome shotgun (WGS) entry which is preliminary data.</text>
</comment>
<protein>
    <recommendedName>
        <fullName evidence="1">HAT C-terminal dimerisation domain-containing protein</fullName>
    </recommendedName>
</protein>
<sequence>MVALVKATQKDHAPSGQTLIQHRFDEVSMELLVNMASLSPKEKVIALAKLYPSEFSSVELVRLGDQVDNYIYDMKKDDRFQGLKDLKELSKVMVRSNKDKVFDHVYLLIKLVLILPVATASVERTFSAMTFVKNKLRNSMGDQLLNDCLVTYIEKDVFSKVSDEVIVTHYQNISNRRQHL</sequence>
<name>A0A9R1W977_LACSA</name>
<dbReference type="InterPro" id="IPR008906">
    <property type="entry name" value="HATC_C_dom"/>
</dbReference>
<keyword evidence="3" id="KW-1185">Reference proteome</keyword>
<dbReference type="PANTHER" id="PTHR11697">
    <property type="entry name" value="GENERAL TRANSCRIPTION FACTOR 2-RELATED ZINC FINGER PROTEIN"/>
    <property type="match status" value="1"/>
</dbReference>
<dbReference type="AlphaFoldDB" id="A0A9R1W977"/>
<gene>
    <name evidence="2" type="ORF">LSAT_V11C200065820</name>
</gene>
<dbReference type="Pfam" id="PF05699">
    <property type="entry name" value="Dimer_Tnp_hAT"/>
    <property type="match status" value="1"/>
</dbReference>
<dbReference type="GO" id="GO:0046983">
    <property type="term" value="F:protein dimerization activity"/>
    <property type="evidence" value="ECO:0007669"/>
    <property type="project" value="InterPro"/>
</dbReference>
<dbReference type="InterPro" id="IPR055298">
    <property type="entry name" value="AtLOH3-like"/>
</dbReference>
<organism evidence="2 3">
    <name type="scientific">Lactuca sativa</name>
    <name type="common">Garden lettuce</name>
    <dbReference type="NCBI Taxonomy" id="4236"/>
    <lineage>
        <taxon>Eukaryota</taxon>
        <taxon>Viridiplantae</taxon>
        <taxon>Streptophyta</taxon>
        <taxon>Embryophyta</taxon>
        <taxon>Tracheophyta</taxon>
        <taxon>Spermatophyta</taxon>
        <taxon>Magnoliopsida</taxon>
        <taxon>eudicotyledons</taxon>
        <taxon>Gunneridae</taxon>
        <taxon>Pentapetalae</taxon>
        <taxon>asterids</taxon>
        <taxon>campanulids</taxon>
        <taxon>Asterales</taxon>
        <taxon>Asteraceae</taxon>
        <taxon>Cichorioideae</taxon>
        <taxon>Cichorieae</taxon>
        <taxon>Lactucinae</taxon>
        <taxon>Lactuca</taxon>
    </lineage>
</organism>
<evidence type="ECO:0000313" key="3">
    <source>
        <dbReference type="Proteomes" id="UP000235145"/>
    </source>
</evidence>
<reference evidence="2 3" key="1">
    <citation type="journal article" date="2017" name="Nat. Commun.">
        <title>Genome assembly with in vitro proximity ligation data and whole-genome triplication in lettuce.</title>
        <authorList>
            <person name="Reyes-Chin-Wo S."/>
            <person name="Wang Z."/>
            <person name="Yang X."/>
            <person name="Kozik A."/>
            <person name="Arikit S."/>
            <person name="Song C."/>
            <person name="Xia L."/>
            <person name="Froenicke L."/>
            <person name="Lavelle D.O."/>
            <person name="Truco M.J."/>
            <person name="Xia R."/>
            <person name="Zhu S."/>
            <person name="Xu C."/>
            <person name="Xu H."/>
            <person name="Xu X."/>
            <person name="Cox K."/>
            <person name="Korf I."/>
            <person name="Meyers B.C."/>
            <person name="Michelmore R.W."/>
        </authorList>
    </citation>
    <scope>NUCLEOTIDE SEQUENCE [LARGE SCALE GENOMIC DNA]</scope>
    <source>
        <strain evidence="3">cv. Salinas</strain>
        <tissue evidence="2">Seedlings</tissue>
    </source>
</reference>